<proteinExistence type="predicted"/>
<dbReference type="Pfam" id="PF06821">
    <property type="entry name" value="Ser_hydrolase"/>
    <property type="match status" value="1"/>
</dbReference>
<organism evidence="2 3">
    <name type="scientific">Candidatus Contendobacter odensis Run_B_J11</name>
    <dbReference type="NCBI Taxonomy" id="1400861"/>
    <lineage>
        <taxon>Bacteria</taxon>
        <taxon>Pseudomonadati</taxon>
        <taxon>Pseudomonadota</taxon>
        <taxon>Gammaproteobacteria</taxon>
        <taxon>Candidatus Competibacteraceae</taxon>
        <taxon>Candidatus Contendibacter</taxon>
    </lineage>
</organism>
<dbReference type="SUPFAM" id="SSF53474">
    <property type="entry name" value="alpha/beta-Hydrolases"/>
    <property type="match status" value="1"/>
</dbReference>
<dbReference type="OrthoDB" id="9780744at2"/>
<dbReference type="InterPro" id="IPR010662">
    <property type="entry name" value="RBBP9/YdeN"/>
</dbReference>
<dbReference type="RefSeq" id="WP_051497756.1">
    <property type="nucleotide sequence ID" value="NZ_CBTK010000190.1"/>
</dbReference>
<feature type="region of interest" description="Disordered" evidence="1">
    <location>
        <begin position="73"/>
        <end position="100"/>
    </location>
</feature>
<sequence>MPLRLLPFPSALVASANDPYLELDRAKQLAQHWGSRLLNLGLAGHINVDSGFGPWPEGEALLRELRAGAQHPPAVSLSNAASAGRAAPARHRRTLTTLVT</sequence>
<dbReference type="InterPro" id="IPR029058">
    <property type="entry name" value="AB_hydrolase_fold"/>
</dbReference>
<dbReference type="Gene3D" id="3.40.50.1820">
    <property type="entry name" value="alpha/beta hydrolase"/>
    <property type="match status" value="1"/>
</dbReference>
<dbReference type="GO" id="GO:0016787">
    <property type="term" value="F:hydrolase activity"/>
    <property type="evidence" value="ECO:0007669"/>
    <property type="project" value="InterPro"/>
</dbReference>
<evidence type="ECO:0000256" key="1">
    <source>
        <dbReference type="SAM" id="MobiDB-lite"/>
    </source>
</evidence>
<evidence type="ECO:0000313" key="3">
    <source>
        <dbReference type="Proteomes" id="UP000019184"/>
    </source>
</evidence>
<evidence type="ECO:0000313" key="2">
    <source>
        <dbReference type="EMBL" id="CDH45615.1"/>
    </source>
</evidence>
<protein>
    <submittedName>
        <fullName evidence="2">Uncharacterized protein</fullName>
    </submittedName>
</protein>
<reference evidence="2 3" key="1">
    <citation type="journal article" date="2014" name="ISME J.">
        <title>Candidatus Competibacter-lineage genomes retrieved from metagenomes reveal functional metabolic diversity.</title>
        <authorList>
            <person name="McIlroy S.J."/>
            <person name="Albertsen M."/>
            <person name="Andresen E.K."/>
            <person name="Saunders A.M."/>
            <person name="Kristiansen R."/>
            <person name="Stokholm-Bjerregaard M."/>
            <person name="Nielsen K.L."/>
            <person name="Nielsen P.H."/>
        </authorList>
    </citation>
    <scope>NUCLEOTIDE SEQUENCE [LARGE SCALE GENOMIC DNA]</scope>
    <source>
        <strain evidence="2 3">Run_B_J11</strain>
    </source>
</reference>
<comment type="caution">
    <text evidence="2">The sequence shown here is derived from an EMBL/GenBank/DDBJ whole genome shotgun (WGS) entry which is preliminary data.</text>
</comment>
<accession>A0A7U7J4S4</accession>
<dbReference type="Proteomes" id="UP000019184">
    <property type="component" value="Unassembled WGS sequence"/>
</dbReference>
<keyword evidence="3" id="KW-1185">Reference proteome</keyword>
<gene>
    <name evidence="2" type="ORF">BN874_270008</name>
</gene>
<name>A0A7U7J4S4_9GAMM</name>
<dbReference type="AlphaFoldDB" id="A0A7U7J4S4"/>
<dbReference type="EMBL" id="CBTK010000190">
    <property type="protein sequence ID" value="CDH45615.1"/>
    <property type="molecule type" value="Genomic_DNA"/>
</dbReference>